<accession>A0ABU0A0J7</accession>
<organism evidence="1 2">
    <name type="scientific">Evansella vedderi</name>
    <dbReference type="NCBI Taxonomy" id="38282"/>
    <lineage>
        <taxon>Bacteria</taxon>
        <taxon>Bacillati</taxon>
        <taxon>Bacillota</taxon>
        <taxon>Bacilli</taxon>
        <taxon>Bacillales</taxon>
        <taxon>Bacillaceae</taxon>
        <taxon>Evansella</taxon>
    </lineage>
</organism>
<proteinExistence type="predicted"/>
<comment type="caution">
    <text evidence="1">The sequence shown here is derived from an EMBL/GenBank/DDBJ whole genome shotgun (WGS) entry which is preliminary data.</text>
</comment>
<evidence type="ECO:0000313" key="2">
    <source>
        <dbReference type="Proteomes" id="UP001230005"/>
    </source>
</evidence>
<evidence type="ECO:0000313" key="1">
    <source>
        <dbReference type="EMBL" id="MDQ0256644.1"/>
    </source>
</evidence>
<dbReference type="Proteomes" id="UP001230005">
    <property type="component" value="Unassembled WGS sequence"/>
</dbReference>
<name>A0ABU0A0J7_9BACI</name>
<dbReference type="EMBL" id="JAUSUG010000018">
    <property type="protein sequence ID" value="MDQ0256644.1"/>
    <property type="molecule type" value="Genomic_DNA"/>
</dbReference>
<gene>
    <name evidence="1" type="ORF">J2S74_004066</name>
</gene>
<reference evidence="1 2" key="1">
    <citation type="submission" date="2023-07" db="EMBL/GenBank/DDBJ databases">
        <title>Genomic Encyclopedia of Type Strains, Phase IV (KMG-IV): sequencing the most valuable type-strain genomes for metagenomic binning, comparative biology and taxonomic classification.</title>
        <authorList>
            <person name="Goeker M."/>
        </authorList>
    </citation>
    <scope>NUCLEOTIDE SEQUENCE [LARGE SCALE GENOMIC DNA]</scope>
    <source>
        <strain evidence="1 2">DSM 9768</strain>
    </source>
</reference>
<sequence>MGKATAEALPAESVRLKLIQAIQKKAQSLQYQPF</sequence>
<keyword evidence="2" id="KW-1185">Reference proteome</keyword>
<protein>
    <submittedName>
        <fullName evidence="1">Uncharacterized protein</fullName>
    </submittedName>
</protein>